<keyword evidence="2" id="KW-1185">Reference proteome</keyword>
<gene>
    <name evidence="1" type="ORF">AGERDE_LOCUS4967</name>
</gene>
<evidence type="ECO:0000313" key="1">
    <source>
        <dbReference type="EMBL" id="CAG8515636.1"/>
    </source>
</evidence>
<comment type="caution">
    <text evidence="1">The sequence shown here is derived from an EMBL/GenBank/DDBJ whole genome shotgun (WGS) entry which is preliminary data.</text>
</comment>
<organism evidence="1 2">
    <name type="scientific">Ambispora gerdemannii</name>
    <dbReference type="NCBI Taxonomy" id="144530"/>
    <lineage>
        <taxon>Eukaryota</taxon>
        <taxon>Fungi</taxon>
        <taxon>Fungi incertae sedis</taxon>
        <taxon>Mucoromycota</taxon>
        <taxon>Glomeromycotina</taxon>
        <taxon>Glomeromycetes</taxon>
        <taxon>Archaeosporales</taxon>
        <taxon>Ambisporaceae</taxon>
        <taxon>Ambispora</taxon>
    </lineage>
</organism>
<reference evidence="1" key="1">
    <citation type="submission" date="2021-06" db="EMBL/GenBank/DDBJ databases">
        <authorList>
            <person name="Kallberg Y."/>
            <person name="Tangrot J."/>
            <person name="Rosling A."/>
        </authorList>
    </citation>
    <scope>NUCLEOTIDE SEQUENCE</scope>
    <source>
        <strain evidence="1">MT106</strain>
    </source>
</reference>
<dbReference type="AlphaFoldDB" id="A0A9N9F7E0"/>
<proteinExistence type="predicted"/>
<dbReference type="Proteomes" id="UP000789831">
    <property type="component" value="Unassembled WGS sequence"/>
</dbReference>
<protein>
    <submittedName>
        <fullName evidence="1">7640_t:CDS:1</fullName>
    </submittedName>
</protein>
<name>A0A9N9F7E0_9GLOM</name>
<accession>A0A9N9F7E0</accession>
<evidence type="ECO:0000313" key="2">
    <source>
        <dbReference type="Proteomes" id="UP000789831"/>
    </source>
</evidence>
<dbReference type="EMBL" id="CAJVPL010000624">
    <property type="protein sequence ID" value="CAG8515636.1"/>
    <property type="molecule type" value="Genomic_DNA"/>
</dbReference>
<sequence>MDKKTNYQNGLVNSVQNKYALYPESMPNPFPRVYHIELDHPGTVPNLEISANFIQAG</sequence>